<dbReference type="Gene3D" id="3.40.50.800">
    <property type="entry name" value="Anticodon-binding domain"/>
    <property type="match status" value="1"/>
</dbReference>
<comment type="subcellular location">
    <subcellularLocation>
        <location evidence="4">Plastid</location>
        <location evidence="4">Chloroplast</location>
    </subcellularLocation>
</comment>
<accession>A0A1Y9TLT4</accession>
<dbReference type="SUPFAM" id="SSF52954">
    <property type="entry name" value="Class II aaRS ABD-related"/>
    <property type="match status" value="1"/>
</dbReference>
<dbReference type="EC" id="6.1.1.21" evidence="4"/>
<dbReference type="Gene3D" id="3.30.930.10">
    <property type="entry name" value="Bira Bifunctional Protein, Domain 2"/>
    <property type="match status" value="1"/>
</dbReference>
<protein>
    <recommendedName>
        <fullName evidence="4">Histidine--tRNA ligase, chloroplastic</fullName>
        <ecNumber evidence="4">6.1.1.21</ecNumber>
    </recommendedName>
    <alternativeName>
        <fullName evidence="4">Histidyl-tRNA synthetase</fullName>
        <shortName evidence="4">HisRS</shortName>
    </alternativeName>
</protein>
<keyword evidence="7" id="KW-0150">Chloroplast</keyword>
<reference evidence="7" key="1">
    <citation type="submission" date="2017-03" db="EMBL/GenBank/DDBJ databases">
        <title>The new red algal subphylum Proteorhodophytina comprises the largest and most divergent plastid genomes known.</title>
        <authorList>
            <person name="Munoz-Gomez S.A."/>
            <person name="Mejia-Franco F.G."/>
            <person name="Durnin K."/>
            <person name="Morgan C."/>
            <person name="Grisdale C.J."/>
            <person name="Archibald J.M."/>
            <person name="Slamovits C.H."/>
        </authorList>
    </citation>
    <scope>NUCLEOTIDE SEQUENCE</scope>
    <source>
        <strain evidence="7">UTEX LB2858</strain>
    </source>
</reference>
<evidence type="ECO:0000313" key="7">
    <source>
        <dbReference type="EMBL" id="ARO90567.1"/>
    </source>
</evidence>
<dbReference type="Pfam" id="PF03129">
    <property type="entry name" value="HGTP_anticodon"/>
    <property type="match status" value="1"/>
</dbReference>
<dbReference type="PROSITE" id="PS50862">
    <property type="entry name" value="AA_TRNA_LIGASE_II"/>
    <property type="match status" value="1"/>
</dbReference>
<dbReference type="PANTHER" id="PTHR43707:SF1">
    <property type="entry name" value="HISTIDINE--TRNA LIGASE, MITOCHONDRIAL-RELATED"/>
    <property type="match status" value="1"/>
</dbReference>
<dbReference type="GO" id="GO:0005524">
    <property type="term" value="F:ATP binding"/>
    <property type="evidence" value="ECO:0007669"/>
    <property type="project" value="UniProtKB-UniRule"/>
</dbReference>
<comment type="catalytic activity">
    <reaction evidence="3 4">
        <text>tRNA(His) + L-histidine + ATP = L-histidyl-tRNA(His) + AMP + diphosphate + H(+)</text>
        <dbReference type="Rhea" id="RHEA:17313"/>
        <dbReference type="Rhea" id="RHEA-COMP:9665"/>
        <dbReference type="Rhea" id="RHEA-COMP:9689"/>
        <dbReference type="ChEBI" id="CHEBI:15378"/>
        <dbReference type="ChEBI" id="CHEBI:30616"/>
        <dbReference type="ChEBI" id="CHEBI:33019"/>
        <dbReference type="ChEBI" id="CHEBI:57595"/>
        <dbReference type="ChEBI" id="CHEBI:78442"/>
        <dbReference type="ChEBI" id="CHEBI:78527"/>
        <dbReference type="ChEBI" id="CHEBI:456215"/>
        <dbReference type="EC" id="6.1.1.21"/>
    </reaction>
</comment>
<dbReference type="AlphaFoldDB" id="A0A1Y9TLT4"/>
<feature type="domain" description="Aminoacyl-transfer RNA synthetases class-II family profile" evidence="6">
    <location>
        <begin position="1"/>
        <end position="315"/>
    </location>
</feature>
<dbReference type="GO" id="GO:0004821">
    <property type="term" value="F:histidine-tRNA ligase activity"/>
    <property type="evidence" value="ECO:0007669"/>
    <property type="project" value="UniProtKB-UniRule"/>
</dbReference>
<keyword evidence="4" id="KW-0436">Ligase</keyword>
<dbReference type="InterPro" id="IPR041715">
    <property type="entry name" value="HisRS-like_core"/>
</dbReference>
<comment type="similarity">
    <text evidence="1 4">Belongs to the class-II aminoacyl-tRNA synthetase family.</text>
</comment>
<dbReference type="InterPro" id="IPR004516">
    <property type="entry name" value="HisRS/HisZ"/>
</dbReference>
<feature type="binding site" evidence="5">
    <location>
        <position position="258"/>
    </location>
    <ligand>
        <name>L-histidine</name>
        <dbReference type="ChEBI" id="CHEBI:57595"/>
    </ligand>
</feature>
<evidence type="ECO:0000256" key="4">
    <source>
        <dbReference type="HAMAP-Rule" id="MF_00127"/>
    </source>
</evidence>
<keyword evidence="7" id="KW-0934">Plastid</keyword>
<evidence type="ECO:0000259" key="6">
    <source>
        <dbReference type="PROSITE" id="PS50862"/>
    </source>
</evidence>
<dbReference type="PANTHER" id="PTHR43707">
    <property type="entry name" value="HISTIDYL-TRNA SYNTHETASE"/>
    <property type="match status" value="1"/>
</dbReference>
<dbReference type="InterPro" id="IPR045864">
    <property type="entry name" value="aa-tRNA-synth_II/BPL/LPL"/>
</dbReference>
<dbReference type="GeneID" id="32891532"/>
<dbReference type="GO" id="GO:0009507">
    <property type="term" value="C:chloroplast"/>
    <property type="evidence" value="ECO:0007669"/>
    <property type="project" value="UniProtKB-SubCell"/>
</dbReference>
<name>A0A1Y9TLT4_9RHOD</name>
<dbReference type="PIRSF" id="PIRSF001549">
    <property type="entry name" value="His-tRNA_synth"/>
    <property type="match status" value="1"/>
</dbReference>
<evidence type="ECO:0000256" key="5">
    <source>
        <dbReference type="PIRSR" id="PIRSR001549-1"/>
    </source>
</evidence>
<feature type="binding site" evidence="5">
    <location>
        <position position="131"/>
    </location>
    <ligand>
        <name>L-histidine</name>
        <dbReference type="ChEBI" id="CHEBI:57595"/>
    </ligand>
</feature>
<evidence type="ECO:0000256" key="2">
    <source>
        <dbReference type="ARBA" id="ARBA00022741"/>
    </source>
</evidence>
<geneLocation type="chloroplast" evidence="7"/>
<proteinExistence type="inferred from homology"/>
<keyword evidence="4 7" id="KW-0030">Aminoacyl-tRNA synthetase</keyword>
<dbReference type="InterPro" id="IPR036621">
    <property type="entry name" value="Anticodon-bd_dom_sf"/>
</dbReference>
<dbReference type="InterPro" id="IPR015807">
    <property type="entry name" value="His-tRNA-ligase"/>
</dbReference>
<evidence type="ECO:0000256" key="3">
    <source>
        <dbReference type="ARBA" id="ARBA00047639"/>
    </source>
</evidence>
<feature type="binding site" evidence="5">
    <location>
        <position position="113"/>
    </location>
    <ligand>
        <name>L-histidine</name>
        <dbReference type="ChEBI" id="CHEBI:57595"/>
    </ligand>
</feature>
<dbReference type="Pfam" id="PF13393">
    <property type="entry name" value="tRNA-synt_His"/>
    <property type="match status" value="1"/>
</dbReference>
<gene>
    <name evidence="7" type="primary">syh</name>
    <name evidence="4" type="synonym">hisS</name>
</gene>
<feature type="binding site" evidence="5">
    <location>
        <begin position="262"/>
        <end position="263"/>
    </location>
    <ligand>
        <name>L-histidine</name>
        <dbReference type="ChEBI" id="CHEBI:57595"/>
    </ligand>
</feature>
<sequence>MTIINSLRGTCDILPGEIQYWHYIETEAKTLFEKADYEEIRTPLIEVQNLFERGIGKDTDIISKEMYNFQDKGKRNITLRPEGTAGIARCFIEHKLYNKNKEHKFWYSGPMFRYERPQYGRQRQFTQIGIEILGIQDAIADAEAISLGFNFLKNLNLQSFYLEINSIGSLNNRRQYTDSLTQYLKKYYNELDEESQYRLETNPLRILDSKNEKIQEILEYAPNITYFLDKESKSHFDSLKLYLDAIDIPYEFNHKLVRGLDYYNNTAFEFKAKQLGSQNTICGGGRYDTLIEILGGPATPAIGWAIGLERLIAIVKHNIDVKSHLVDFYIISDNTRQAKLECLIVFNNLVKKDYKVKLDLNDSKIQKKLKKASNCLAKFCIIIGEEEIKKEYIIKKDMSSGLQDWIKKEDLLDQL</sequence>
<dbReference type="EMBL" id="KY709208">
    <property type="protein sequence ID" value="ARO90567.1"/>
    <property type="molecule type" value="Genomic_DNA"/>
</dbReference>
<keyword evidence="4" id="KW-0067">ATP-binding</keyword>
<keyword evidence="4" id="KW-0648">Protein biosynthesis</keyword>
<dbReference type="GO" id="GO:0006427">
    <property type="term" value="P:histidyl-tRNA aminoacylation"/>
    <property type="evidence" value="ECO:0007669"/>
    <property type="project" value="UniProtKB-UniRule"/>
</dbReference>
<feature type="binding site" evidence="5">
    <location>
        <position position="127"/>
    </location>
    <ligand>
        <name>L-histidine</name>
        <dbReference type="ChEBI" id="CHEBI:57595"/>
    </ligand>
</feature>
<dbReference type="RefSeq" id="YP_009369879.1">
    <property type="nucleotide sequence ID" value="NC_034776.1"/>
</dbReference>
<dbReference type="NCBIfam" id="TIGR00442">
    <property type="entry name" value="hisS"/>
    <property type="match status" value="1"/>
</dbReference>
<evidence type="ECO:0000256" key="1">
    <source>
        <dbReference type="ARBA" id="ARBA00008226"/>
    </source>
</evidence>
<dbReference type="InterPro" id="IPR006195">
    <property type="entry name" value="aa-tRNA-synth_II"/>
</dbReference>
<dbReference type="HAMAP" id="MF_00127">
    <property type="entry name" value="His_tRNA_synth"/>
    <property type="match status" value="1"/>
</dbReference>
<organism evidence="7">
    <name type="scientific">Boldia erythrosiphon</name>
    <dbReference type="NCBI Taxonomy" id="74908"/>
    <lineage>
        <taxon>Eukaryota</taxon>
        <taxon>Rhodophyta</taxon>
        <taxon>Compsopogonophyceae</taxon>
        <taxon>Compsopogonales</taxon>
        <taxon>Boldiaceae</taxon>
        <taxon>Boldia</taxon>
    </lineage>
</organism>
<dbReference type="CDD" id="cd00773">
    <property type="entry name" value="HisRS-like_core"/>
    <property type="match status" value="1"/>
</dbReference>
<dbReference type="InterPro" id="IPR004154">
    <property type="entry name" value="Anticodon-bd"/>
</dbReference>
<keyword evidence="2 4" id="KW-0547">Nucleotide-binding</keyword>
<dbReference type="SUPFAM" id="SSF55681">
    <property type="entry name" value="Class II aaRS and biotin synthetases"/>
    <property type="match status" value="1"/>
</dbReference>
<feature type="binding site" evidence="5">
    <location>
        <begin position="82"/>
        <end position="84"/>
    </location>
    <ligand>
        <name>L-histidine</name>
        <dbReference type="ChEBI" id="CHEBI:57595"/>
    </ligand>
</feature>